<name>A0ABR9A8D0_9PSED</name>
<proteinExistence type="predicted"/>
<sequence>MTTSEIKYVYKCPGNKIDSTEEDMQVSKHLNIGDHLHAYGAVYTVVRKRLDRESNSVYVELKIE</sequence>
<dbReference type="EMBL" id="JACYNP010000006">
    <property type="protein sequence ID" value="MBD8122368.1"/>
    <property type="molecule type" value="Genomic_DNA"/>
</dbReference>
<comment type="caution">
    <text evidence="1">The sequence shown here is derived from an EMBL/GenBank/DDBJ whole genome shotgun (WGS) entry which is preliminary data.</text>
</comment>
<gene>
    <name evidence="1" type="ORF">IFT62_14180</name>
</gene>
<keyword evidence="2" id="KW-1185">Reference proteome</keyword>
<accession>A0ABR9A8D0</accession>
<protein>
    <submittedName>
        <fullName evidence="1">Uncharacterized protein</fullName>
    </submittedName>
</protein>
<dbReference type="Proteomes" id="UP000625247">
    <property type="component" value="Unassembled WGS sequence"/>
</dbReference>
<organism evidence="1 2">
    <name type="scientific">Pseudomonas lutea</name>
    <dbReference type="NCBI Taxonomy" id="243924"/>
    <lineage>
        <taxon>Bacteria</taxon>
        <taxon>Pseudomonadati</taxon>
        <taxon>Pseudomonadota</taxon>
        <taxon>Gammaproteobacteria</taxon>
        <taxon>Pseudomonadales</taxon>
        <taxon>Pseudomonadaceae</taxon>
        <taxon>Pseudomonas</taxon>
    </lineage>
</organism>
<evidence type="ECO:0000313" key="1">
    <source>
        <dbReference type="EMBL" id="MBD8122368.1"/>
    </source>
</evidence>
<dbReference type="RefSeq" id="WP_191944596.1">
    <property type="nucleotide sequence ID" value="NZ_JACYNP010000006.1"/>
</dbReference>
<reference evidence="1 2" key="1">
    <citation type="journal article" date="2020" name="FEMS Microbiol. Ecol.">
        <title>Temporal dynamics of bacterial communities during seed development and maturation.</title>
        <authorList>
            <person name="Chesneau G."/>
            <person name="Torres-Cortes G."/>
            <person name="Briand M."/>
            <person name="Darrasse A."/>
            <person name="Preveaux A."/>
            <person name="Marais C."/>
            <person name="Jacques M.A."/>
            <person name="Shade A."/>
            <person name="Barret M."/>
        </authorList>
    </citation>
    <scope>NUCLEOTIDE SEQUENCE [LARGE SCALE GENOMIC DNA]</scope>
    <source>
        <strain evidence="1 2">CFBP13723</strain>
    </source>
</reference>
<evidence type="ECO:0000313" key="2">
    <source>
        <dbReference type="Proteomes" id="UP000625247"/>
    </source>
</evidence>